<organism evidence="3">
    <name type="scientific">marine sediment metagenome</name>
    <dbReference type="NCBI Taxonomy" id="412755"/>
    <lineage>
        <taxon>unclassified sequences</taxon>
        <taxon>metagenomes</taxon>
        <taxon>ecological metagenomes</taxon>
    </lineage>
</organism>
<protein>
    <recommendedName>
        <fullName evidence="2">Alcohol dehydrogenase-like N-terminal domain-containing protein</fullName>
    </recommendedName>
</protein>
<dbReference type="InterPro" id="IPR011032">
    <property type="entry name" value="GroES-like_sf"/>
</dbReference>
<dbReference type="PANTHER" id="PTHR44154">
    <property type="entry name" value="QUINONE OXIDOREDUCTASE"/>
    <property type="match status" value="1"/>
</dbReference>
<sequence>MKAIVHTKYGSPDVLEFKEVEKPTPKDNEALVKVHAASLNAADLDHLRGTTMVRMEGLRKPKYRILGSDIAGRVENIGINVKQFKPGDEIFVDLSVCG</sequence>
<dbReference type="InterPro" id="IPR013154">
    <property type="entry name" value="ADH-like_N"/>
</dbReference>
<dbReference type="AlphaFoldDB" id="X1AFS5"/>
<dbReference type="PANTHER" id="PTHR44154:SF1">
    <property type="entry name" value="QUINONE OXIDOREDUCTASE"/>
    <property type="match status" value="1"/>
</dbReference>
<evidence type="ECO:0000256" key="1">
    <source>
        <dbReference type="ARBA" id="ARBA00022857"/>
    </source>
</evidence>
<evidence type="ECO:0000313" key="3">
    <source>
        <dbReference type="EMBL" id="GAG81400.1"/>
    </source>
</evidence>
<keyword evidence="1" id="KW-0521">NADP</keyword>
<dbReference type="InterPro" id="IPR051603">
    <property type="entry name" value="Zinc-ADH_QOR/CCCR"/>
</dbReference>
<accession>X1AFS5</accession>
<reference evidence="3" key="1">
    <citation type="journal article" date="2014" name="Front. Microbiol.">
        <title>High frequency of phylogenetically diverse reductive dehalogenase-homologous genes in deep subseafloor sedimentary metagenomes.</title>
        <authorList>
            <person name="Kawai M."/>
            <person name="Futagami T."/>
            <person name="Toyoda A."/>
            <person name="Takaki Y."/>
            <person name="Nishi S."/>
            <person name="Hori S."/>
            <person name="Arai W."/>
            <person name="Tsubouchi T."/>
            <person name="Morono Y."/>
            <person name="Uchiyama I."/>
            <person name="Ito T."/>
            <person name="Fujiyama A."/>
            <person name="Inagaki F."/>
            <person name="Takami H."/>
        </authorList>
    </citation>
    <scope>NUCLEOTIDE SEQUENCE</scope>
    <source>
        <strain evidence="3">Expedition CK06-06</strain>
    </source>
</reference>
<comment type="caution">
    <text evidence="3">The sequence shown here is derived from an EMBL/GenBank/DDBJ whole genome shotgun (WGS) entry which is preliminary data.</text>
</comment>
<dbReference type="SUPFAM" id="SSF50129">
    <property type="entry name" value="GroES-like"/>
    <property type="match status" value="1"/>
</dbReference>
<feature type="non-terminal residue" evidence="3">
    <location>
        <position position="98"/>
    </location>
</feature>
<dbReference type="EMBL" id="BART01013809">
    <property type="protein sequence ID" value="GAG81400.1"/>
    <property type="molecule type" value="Genomic_DNA"/>
</dbReference>
<dbReference type="Pfam" id="PF08240">
    <property type="entry name" value="ADH_N"/>
    <property type="match status" value="1"/>
</dbReference>
<feature type="domain" description="Alcohol dehydrogenase-like N-terminal" evidence="2">
    <location>
        <begin position="27"/>
        <end position="98"/>
    </location>
</feature>
<proteinExistence type="predicted"/>
<gene>
    <name evidence="3" type="ORF">S01H4_28000</name>
</gene>
<name>X1AFS5_9ZZZZ</name>
<dbReference type="Gene3D" id="3.90.180.10">
    <property type="entry name" value="Medium-chain alcohol dehydrogenases, catalytic domain"/>
    <property type="match status" value="1"/>
</dbReference>
<evidence type="ECO:0000259" key="2">
    <source>
        <dbReference type="Pfam" id="PF08240"/>
    </source>
</evidence>